<gene>
    <name evidence="2" type="ORF">QWY20_16250</name>
</gene>
<proteinExistence type="predicted"/>
<name>A0ABU7J8Z0_9GAMM</name>
<dbReference type="EMBL" id="JAUHLI010000020">
    <property type="protein sequence ID" value="MEE2003011.1"/>
    <property type="molecule type" value="Genomic_DNA"/>
</dbReference>
<dbReference type="RefSeq" id="WP_330130059.1">
    <property type="nucleotide sequence ID" value="NZ_JAUHLI010000020.1"/>
</dbReference>
<sequence>MKKISAFAIATAACLMTACNGESQATPKDTPASTSVAEQQALAANTLCQVDQNFDISACRDGNRFVFQPTRFGNEQLPISVIAAFCDIHQPIHFNKAGVVCIFKRM</sequence>
<feature type="signal peptide" evidence="1">
    <location>
        <begin position="1"/>
        <end position="25"/>
    </location>
</feature>
<dbReference type="Proteomes" id="UP001336314">
    <property type="component" value="Unassembled WGS sequence"/>
</dbReference>
<reference evidence="2 3" key="1">
    <citation type="submission" date="2023-07" db="EMBL/GenBank/DDBJ databases">
        <title>Alkalimonas sp., MEB108 novel, alkaliphilic bacterium isolated from Lonar Lake, India.</title>
        <authorList>
            <person name="Joshi A."/>
            <person name="Thite S."/>
        </authorList>
    </citation>
    <scope>NUCLEOTIDE SEQUENCE [LARGE SCALE GENOMIC DNA]</scope>
    <source>
        <strain evidence="2 3">MEB108</strain>
    </source>
</reference>
<dbReference type="PROSITE" id="PS51257">
    <property type="entry name" value="PROKAR_LIPOPROTEIN"/>
    <property type="match status" value="1"/>
</dbReference>
<accession>A0ABU7J8Z0</accession>
<evidence type="ECO:0000313" key="3">
    <source>
        <dbReference type="Proteomes" id="UP001336314"/>
    </source>
</evidence>
<evidence type="ECO:0000256" key="1">
    <source>
        <dbReference type="SAM" id="SignalP"/>
    </source>
</evidence>
<keyword evidence="1" id="KW-0732">Signal</keyword>
<comment type="caution">
    <text evidence="2">The sequence shown here is derived from an EMBL/GenBank/DDBJ whole genome shotgun (WGS) entry which is preliminary data.</text>
</comment>
<protein>
    <recommendedName>
        <fullName evidence="4">Lipoprotein</fullName>
    </recommendedName>
</protein>
<evidence type="ECO:0008006" key="4">
    <source>
        <dbReference type="Google" id="ProtNLM"/>
    </source>
</evidence>
<organism evidence="2 3">
    <name type="scientific">Alkalimonas cellulosilytica</name>
    <dbReference type="NCBI Taxonomy" id="3058395"/>
    <lineage>
        <taxon>Bacteria</taxon>
        <taxon>Pseudomonadati</taxon>
        <taxon>Pseudomonadota</taxon>
        <taxon>Gammaproteobacteria</taxon>
        <taxon>Alkalimonas</taxon>
    </lineage>
</organism>
<keyword evidence="3" id="KW-1185">Reference proteome</keyword>
<feature type="chain" id="PRO_5046669436" description="Lipoprotein" evidence="1">
    <location>
        <begin position="26"/>
        <end position="106"/>
    </location>
</feature>
<evidence type="ECO:0000313" key="2">
    <source>
        <dbReference type="EMBL" id="MEE2003011.1"/>
    </source>
</evidence>